<evidence type="ECO:0000259" key="4">
    <source>
        <dbReference type="Pfam" id="PF09084"/>
    </source>
</evidence>
<evidence type="ECO:0000256" key="2">
    <source>
        <dbReference type="ARBA" id="ARBA00010742"/>
    </source>
</evidence>
<protein>
    <submittedName>
        <fullName evidence="5">ABC transporter substrate-binding protein</fullName>
    </submittedName>
</protein>
<reference evidence="5 6" key="1">
    <citation type="submission" date="2020-04" db="EMBL/GenBank/DDBJ databases">
        <title>Novel Paenibacillus strain UniB2 isolated from commercial digestive syrup.</title>
        <authorList>
            <person name="Thorat V."/>
            <person name="Kirdat K."/>
            <person name="Tiwarekar B."/>
            <person name="Yadav A."/>
        </authorList>
    </citation>
    <scope>NUCLEOTIDE SEQUENCE [LARGE SCALE GENOMIC DNA]</scope>
    <source>
        <strain evidence="5 6">UniB2</strain>
    </source>
</reference>
<organism evidence="5 6">
    <name type="scientific">Paenibacillus albicereus</name>
    <dbReference type="NCBI Taxonomy" id="2726185"/>
    <lineage>
        <taxon>Bacteria</taxon>
        <taxon>Bacillati</taxon>
        <taxon>Bacillota</taxon>
        <taxon>Bacilli</taxon>
        <taxon>Bacillales</taxon>
        <taxon>Paenibacillaceae</taxon>
        <taxon>Paenibacillus</taxon>
    </lineage>
</organism>
<evidence type="ECO:0000256" key="1">
    <source>
        <dbReference type="ARBA" id="ARBA00004418"/>
    </source>
</evidence>
<dbReference type="Proteomes" id="UP000502136">
    <property type="component" value="Chromosome"/>
</dbReference>
<dbReference type="Pfam" id="PF09084">
    <property type="entry name" value="NMT1"/>
    <property type="match status" value="1"/>
</dbReference>
<gene>
    <name evidence="5" type="ORF">HGI30_19665</name>
</gene>
<dbReference type="KEGG" id="palr:HGI30_19665"/>
<evidence type="ECO:0000313" key="5">
    <source>
        <dbReference type="EMBL" id="QJC53534.1"/>
    </source>
</evidence>
<evidence type="ECO:0000313" key="6">
    <source>
        <dbReference type="Proteomes" id="UP000502136"/>
    </source>
</evidence>
<dbReference type="EMBL" id="CP051428">
    <property type="protein sequence ID" value="QJC53534.1"/>
    <property type="molecule type" value="Genomic_DNA"/>
</dbReference>
<feature type="domain" description="SsuA/THI5-like" evidence="4">
    <location>
        <begin position="60"/>
        <end position="269"/>
    </location>
</feature>
<proteinExistence type="inferred from homology"/>
<dbReference type="SUPFAM" id="SSF53850">
    <property type="entry name" value="Periplasmic binding protein-like II"/>
    <property type="match status" value="1"/>
</dbReference>
<keyword evidence="6" id="KW-1185">Reference proteome</keyword>
<dbReference type="Gene3D" id="3.40.190.10">
    <property type="entry name" value="Periplasmic binding protein-like II"/>
    <property type="match status" value="2"/>
</dbReference>
<name>A0A6H2H1G9_9BACL</name>
<comment type="subcellular location">
    <subcellularLocation>
        <location evidence="1">Periplasm</location>
    </subcellularLocation>
</comment>
<dbReference type="PROSITE" id="PS51257">
    <property type="entry name" value="PROKAR_LIPOPROTEIN"/>
    <property type="match status" value="1"/>
</dbReference>
<dbReference type="RefSeq" id="WP_168909072.1">
    <property type="nucleotide sequence ID" value="NZ_CP051428.1"/>
</dbReference>
<keyword evidence="3" id="KW-0732">Signal</keyword>
<dbReference type="AlphaFoldDB" id="A0A6H2H1G9"/>
<accession>A0A6H2H1G9</accession>
<sequence length="347" mass="37741">MTTIRWNQWNRSNRWTRIGLLLLGGALAALLLAGCGGEAEGSGGGQVKLKIADISTNITFRVAQEKGFFAKHGVDAELVTFATPAEGVNALFIKQVDVAFGADFPLLNAASKGDYAIFASSGTATDLSASDWKLFVRPDVKTGADLKGKNLSFLRGTFLPYLWDVYLGEQGLKLDDVKLIGQGGLDEAYVALRKGEIDAVWVFGAINHEKFSAIDGVHELSDMSRTPVRLGTGLIAASELLQREPEALTGFLRALDEASAYAQANPDEAADILYKTVKQPKEATLKDLPKNPWNIGFTDKAYAGLQGQKKYMVDNGIIEKDFNLDDKLKLDLVRKAFPDRVIELGQN</sequence>
<comment type="similarity">
    <text evidence="2">Belongs to the bacterial solute-binding protein SsuA/TauA family.</text>
</comment>
<dbReference type="InterPro" id="IPR015168">
    <property type="entry name" value="SsuA/THI5"/>
</dbReference>
<evidence type="ECO:0000256" key="3">
    <source>
        <dbReference type="ARBA" id="ARBA00022729"/>
    </source>
</evidence>
<dbReference type="GO" id="GO:0042597">
    <property type="term" value="C:periplasmic space"/>
    <property type="evidence" value="ECO:0007669"/>
    <property type="project" value="UniProtKB-SubCell"/>
</dbReference>
<dbReference type="PANTHER" id="PTHR30024:SF47">
    <property type="entry name" value="TAURINE-BINDING PERIPLASMIC PROTEIN"/>
    <property type="match status" value="1"/>
</dbReference>
<dbReference type="PANTHER" id="PTHR30024">
    <property type="entry name" value="ALIPHATIC SULFONATES-BINDING PROTEIN-RELATED"/>
    <property type="match status" value="1"/>
</dbReference>